<dbReference type="EMBL" id="JABFAB010000008">
    <property type="protein sequence ID" value="MBA0656958.1"/>
    <property type="molecule type" value="Genomic_DNA"/>
</dbReference>
<comment type="caution">
    <text evidence="1">The sequence shown here is derived from an EMBL/GenBank/DDBJ whole genome shotgun (WGS) entry which is preliminary data.</text>
</comment>
<evidence type="ECO:0000313" key="1">
    <source>
        <dbReference type="EMBL" id="MBA0656958.1"/>
    </source>
</evidence>
<evidence type="ECO:0000313" key="2">
    <source>
        <dbReference type="Proteomes" id="UP000593573"/>
    </source>
</evidence>
<protein>
    <recommendedName>
        <fullName evidence="3">AP complex mu/sigma subunit domain-containing protein</fullName>
    </recommendedName>
</protein>
<name>A0A7J8V2C8_9ROSI</name>
<gene>
    <name evidence="1" type="ORF">Goklo_009276</name>
</gene>
<dbReference type="SUPFAM" id="SSF64356">
    <property type="entry name" value="SNARE-like"/>
    <property type="match status" value="1"/>
</dbReference>
<dbReference type="OrthoDB" id="10259133at2759"/>
<proteinExistence type="predicted"/>
<dbReference type="Proteomes" id="UP000593573">
    <property type="component" value="Unassembled WGS sequence"/>
</dbReference>
<dbReference type="Gene3D" id="3.30.450.60">
    <property type="match status" value="1"/>
</dbReference>
<sequence>MPVVASAIYFLNLQGDVFINRLYRDGVSVCLIRIISHLGETWCTPSEWKSREQKNSLHVPFDRMEVAFSFTRDSVMFTSIVIRSNANANVACAFKFVVEAAGWFKSYFGGVFNEDAIHNNFVLIYEFLVEIMDFGYPPCNFKALHYSGRTVVPIFVGASYILSCGRLVGITRLNGRYMRSERSMVGIAGTWKFRIWN</sequence>
<reference evidence="1 2" key="1">
    <citation type="journal article" date="2019" name="Genome Biol. Evol.">
        <title>Insights into the evolution of the New World diploid cottons (Gossypium, subgenus Houzingenia) based on genome sequencing.</title>
        <authorList>
            <person name="Grover C.E."/>
            <person name="Arick M.A. 2nd"/>
            <person name="Thrash A."/>
            <person name="Conover J.L."/>
            <person name="Sanders W.S."/>
            <person name="Peterson D.G."/>
            <person name="Frelichowski J.E."/>
            <person name="Scheffler J.A."/>
            <person name="Scheffler B.E."/>
            <person name="Wendel J.F."/>
        </authorList>
    </citation>
    <scope>NUCLEOTIDE SEQUENCE [LARGE SCALE GENOMIC DNA]</scope>
    <source>
        <strain evidence="1">57</strain>
        <tissue evidence="1">Leaf</tissue>
    </source>
</reference>
<dbReference type="InterPro" id="IPR011012">
    <property type="entry name" value="Longin-like_dom_sf"/>
</dbReference>
<organism evidence="1 2">
    <name type="scientific">Gossypium klotzschianum</name>
    <dbReference type="NCBI Taxonomy" id="34286"/>
    <lineage>
        <taxon>Eukaryota</taxon>
        <taxon>Viridiplantae</taxon>
        <taxon>Streptophyta</taxon>
        <taxon>Embryophyta</taxon>
        <taxon>Tracheophyta</taxon>
        <taxon>Spermatophyta</taxon>
        <taxon>Magnoliopsida</taxon>
        <taxon>eudicotyledons</taxon>
        <taxon>Gunneridae</taxon>
        <taxon>Pentapetalae</taxon>
        <taxon>rosids</taxon>
        <taxon>malvids</taxon>
        <taxon>Malvales</taxon>
        <taxon>Malvaceae</taxon>
        <taxon>Malvoideae</taxon>
        <taxon>Gossypium</taxon>
    </lineage>
</organism>
<dbReference type="AlphaFoldDB" id="A0A7J8V2C8"/>
<keyword evidence="2" id="KW-1185">Reference proteome</keyword>
<evidence type="ECO:0008006" key="3">
    <source>
        <dbReference type="Google" id="ProtNLM"/>
    </source>
</evidence>
<accession>A0A7J8V2C8</accession>